<sequence length="390" mass="42302">MKKETIQCFLMDGLFWAIMAIFYGYLTYYLRSIGYSSAQIGIMTAIGSILSALTQNVLGTLNDKGGWWNWKRIFCLMLGLTILLLVCLTIIHQPVIAGTIFILAMISGNGMMPFTVIICFEYYNSGFPVDYGKARAGGSLFYAIAVYLIGVLTEKAGPLMVPVSGIILCIAEGVVLMTMKASGQQRTSEKAEKRVGVNEIRRRYPAFFLMTIGLVLLFAFHNGTNTYLLPILERVGGDTRSLGTAFAISAITEVPVEIFIEKILKKISADKLLLISGFGFFFKGIMYLAAGSVAVIYLSQLLEIVSYAFYSGAAPYYANERIAPGYLSGAQAMMTSCTMIGAVLGNLTSGWIYEGLGLSSMILLCIGYAAAGTLIISSSLNLERKKGAAS</sequence>
<dbReference type="Gene3D" id="1.20.1250.20">
    <property type="entry name" value="MFS general substrate transporter like domains"/>
    <property type="match status" value="2"/>
</dbReference>
<comment type="caution">
    <text evidence="10">The sequence shown here is derived from an EMBL/GenBank/DDBJ whole genome shotgun (WGS) entry which is preliminary data.</text>
</comment>
<feature type="domain" description="Major facilitator superfamily associated" evidence="9">
    <location>
        <begin position="14"/>
        <end position="357"/>
    </location>
</feature>
<gene>
    <name evidence="10" type="ORF">FYJ51_10400</name>
</gene>
<dbReference type="EMBL" id="VUMN01000027">
    <property type="protein sequence ID" value="MSS59302.1"/>
    <property type="molecule type" value="Genomic_DNA"/>
</dbReference>
<feature type="transmembrane region" description="Helical" evidence="8">
    <location>
        <begin position="9"/>
        <end position="28"/>
    </location>
</feature>
<dbReference type="InterPro" id="IPR036259">
    <property type="entry name" value="MFS_trans_sf"/>
</dbReference>
<comment type="subcellular location">
    <subcellularLocation>
        <location evidence="1">Cell inner membrane</location>
        <topology evidence="1">Multi-pass membrane protein</topology>
    </subcellularLocation>
</comment>
<dbReference type="SUPFAM" id="SSF103473">
    <property type="entry name" value="MFS general substrate transporter"/>
    <property type="match status" value="1"/>
</dbReference>
<keyword evidence="3" id="KW-1003">Cell membrane</keyword>
<evidence type="ECO:0000256" key="8">
    <source>
        <dbReference type="SAM" id="Phobius"/>
    </source>
</evidence>
<keyword evidence="2" id="KW-0813">Transport</keyword>
<evidence type="ECO:0000256" key="5">
    <source>
        <dbReference type="ARBA" id="ARBA00022692"/>
    </source>
</evidence>
<dbReference type="Pfam" id="PF12832">
    <property type="entry name" value="MFS_1_like"/>
    <property type="match status" value="1"/>
</dbReference>
<evidence type="ECO:0000313" key="10">
    <source>
        <dbReference type="EMBL" id="MSS59302.1"/>
    </source>
</evidence>
<name>A0A7X2NTQ2_9FIRM</name>
<dbReference type="InterPro" id="IPR024989">
    <property type="entry name" value="MFS_assoc_dom"/>
</dbReference>
<feature type="transmembrane region" description="Helical" evidence="8">
    <location>
        <begin position="296"/>
        <end position="318"/>
    </location>
</feature>
<keyword evidence="4" id="KW-0997">Cell inner membrane</keyword>
<keyword evidence="5 8" id="KW-0812">Transmembrane</keyword>
<feature type="transmembrane region" description="Helical" evidence="8">
    <location>
        <begin position="356"/>
        <end position="376"/>
    </location>
</feature>
<feature type="transmembrane region" description="Helical" evidence="8">
    <location>
        <begin position="325"/>
        <end position="344"/>
    </location>
</feature>
<evidence type="ECO:0000256" key="2">
    <source>
        <dbReference type="ARBA" id="ARBA00022448"/>
    </source>
</evidence>
<feature type="transmembrane region" description="Helical" evidence="8">
    <location>
        <begin position="73"/>
        <end position="91"/>
    </location>
</feature>
<feature type="transmembrane region" description="Helical" evidence="8">
    <location>
        <begin position="135"/>
        <end position="153"/>
    </location>
</feature>
<dbReference type="RefSeq" id="WP_154505522.1">
    <property type="nucleotide sequence ID" value="NZ_VUMN01000027.1"/>
</dbReference>
<feature type="transmembrane region" description="Helical" evidence="8">
    <location>
        <begin position="40"/>
        <end position="61"/>
    </location>
</feature>
<evidence type="ECO:0000313" key="11">
    <source>
        <dbReference type="Proteomes" id="UP000461880"/>
    </source>
</evidence>
<keyword evidence="7 8" id="KW-0472">Membrane</keyword>
<dbReference type="PANTHER" id="PTHR23522">
    <property type="entry name" value="BLL5896 PROTEIN"/>
    <property type="match status" value="1"/>
</dbReference>
<dbReference type="GO" id="GO:0030395">
    <property type="term" value="F:lactose binding"/>
    <property type="evidence" value="ECO:0007669"/>
    <property type="project" value="TreeGrafter"/>
</dbReference>
<evidence type="ECO:0000256" key="7">
    <source>
        <dbReference type="ARBA" id="ARBA00023136"/>
    </source>
</evidence>
<reference evidence="10 11" key="1">
    <citation type="submission" date="2019-08" db="EMBL/GenBank/DDBJ databases">
        <title>In-depth cultivation of the pig gut microbiome towards novel bacterial diversity and tailored functional studies.</title>
        <authorList>
            <person name="Wylensek D."/>
            <person name="Hitch T.C.A."/>
            <person name="Clavel T."/>
        </authorList>
    </citation>
    <scope>NUCLEOTIDE SEQUENCE [LARGE SCALE GENOMIC DNA]</scope>
    <source>
        <strain evidence="10 11">Oil+RF-744-GAM-WT-6</strain>
    </source>
</reference>
<evidence type="ECO:0000256" key="4">
    <source>
        <dbReference type="ARBA" id="ARBA00022519"/>
    </source>
</evidence>
<feature type="transmembrane region" description="Helical" evidence="8">
    <location>
        <begin position="159"/>
        <end position="183"/>
    </location>
</feature>
<dbReference type="Proteomes" id="UP000461880">
    <property type="component" value="Unassembled WGS sequence"/>
</dbReference>
<evidence type="ECO:0000259" key="9">
    <source>
        <dbReference type="Pfam" id="PF12832"/>
    </source>
</evidence>
<keyword evidence="6 8" id="KW-1133">Transmembrane helix</keyword>
<protein>
    <submittedName>
        <fullName evidence="10">MFS transporter</fullName>
    </submittedName>
</protein>
<evidence type="ECO:0000256" key="1">
    <source>
        <dbReference type="ARBA" id="ARBA00004429"/>
    </source>
</evidence>
<organism evidence="10 11">
    <name type="scientific">Stecheria intestinalis</name>
    <dbReference type="NCBI Taxonomy" id="2606630"/>
    <lineage>
        <taxon>Bacteria</taxon>
        <taxon>Bacillati</taxon>
        <taxon>Bacillota</taxon>
        <taxon>Erysipelotrichia</taxon>
        <taxon>Erysipelotrichales</taxon>
        <taxon>Erysipelotrichaceae</taxon>
        <taxon>Stecheria</taxon>
    </lineage>
</organism>
<feature type="transmembrane region" description="Helical" evidence="8">
    <location>
        <begin position="97"/>
        <end position="123"/>
    </location>
</feature>
<dbReference type="PANTHER" id="PTHR23522:SF10">
    <property type="entry name" value="3-PHENYLPROPIONIC ACID TRANSPORTER-RELATED"/>
    <property type="match status" value="1"/>
</dbReference>
<feature type="transmembrane region" description="Helical" evidence="8">
    <location>
        <begin position="204"/>
        <end position="221"/>
    </location>
</feature>
<proteinExistence type="predicted"/>
<evidence type="ECO:0000256" key="6">
    <source>
        <dbReference type="ARBA" id="ARBA00022989"/>
    </source>
</evidence>
<accession>A0A7X2NTQ2</accession>
<dbReference type="GO" id="GO:0015528">
    <property type="term" value="F:lactose:proton symporter activity"/>
    <property type="evidence" value="ECO:0007669"/>
    <property type="project" value="TreeGrafter"/>
</dbReference>
<evidence type="ECO:0000256" key="3">
    <source>
        <dbReference type="ARBA" id="ARBA00022475"/>
    </source>
</evidence>
<keyword evidence="11" id="KW-1185">Reference proteome</keyword>
<dbReference type="AlphaFoldDB" id="A0A7X2NTQ2"/>
<dbReference type="GO" id="GO:0005886">
    <property type="term" value="C:plasma membrane"/>
    <property type="evidence" value="ECO:0007669"/>
    <property type="project" value="UniProtKB-SubCell"/>
</dbReference>